<name>A0AAN6W846_9PEZI</name>
<comment type="caution">
    <text evidence="3">The sequence shown here is derived from an EMBL/GenBank/DDBJ whole genome shotgun (WGS) entry which is preliminary data.</text>
</comment>
<dbReference type="InterPro" id="IPR036890">
    <property type="entry name" value="HATPase_C_sf"/>
</dbReference>
<keyword evidence="4" id="KW-1185">Reference proteome</keyword>
<dbReference type="InterPro" id="IPR058210">
    <property type="entry name" value="SACS/Nov_dom"/>
</dbReference>
<accession>A0AAN6W846</accession>
<dbReference type="NCBIfam" id="NF047352">
    <property type="entry name" value="P_loop_sacsin"/>
    <property type="match status" value="1"/>
</dbReference>
<protein>
    <recommendedName>
        <fullName evidence="2">Sacsin/Nov domain-containing protein</fullName>
    </recommendedName>
</protein>
<dbReference type="InterPro" id="IPR052957">
    <property type="entry name" value="Auxin_embryo_med"/>
</dbReference>
<dbReference type="PANTHER" id="PTHR32387">
    <property type="entry name" value="WU:FJ29H11"/>
    <property type="match status" value="1"/>
</dbReference>
<organism evidence="3 4">
    <name type="scientific">Triangularia setosa</name>
    <dbReference type="NCBI Taxonomy" id="2587417"/>
    <lineage>
        <taxon>Eukaryota</taxon>
        <taxon>Fungi</taxon>
        <taxon>Dikarya</taxon>
        <taxon>Ascomycota</taxon>
        <taxon>Pezizomycotina</taxon>
        <taxon>Sordariomycetes</taxon>
        <taxon>Sordariomycetidae</taxon>
        <taxon>Sordariales</taxon>
        <taxon>Podosporaceae</taxon>
        <taxon>Triangularia</taxon>
    </lineage>
</organism>
<feature type="region of interest" description="Disordered" evidence="1">
    <location>
        <begin position="1462"/>
        <end position="1485"/>
    </location>
</feature>
<sequence>MTISRQQAEDLVQSIADHHGHVDGITLATLNTETRKKIERALLAKDKLIGQTVITLAKELYSKDVRFIFELIQNADDNCFDNAKSSGQDPHVSFRVYHDKIIVECNENGFSEKDLRAICSVGQSSKQATQGYVGEKGIGFKSVFKVAWKVHIQSDPFSFCFTHRPGDSGMGMISPEWYSSQNSTRPPRGITRMTFTLHSDNDQQLQAAQRHNIVNEFENFQPAMLLFLKKLKRIEVHFFDVDGNKERDLVMSLSEPGNVPHRATITTTTTFPNCEPETFSYFYHVTKFSASGLTRNENRKYSPGDEASKAYSQANVVLAFPLTGQSVPIIKPQDIFAFLPIRKIGFNFLIHTDFVTMANREDIVTSSERNRGLRRFLADAFVLAALEMCEHPQLRFQWMRYLPLLSGNHWDPFWSGFTTLLEQRIAKANVIVPFEPESSLRSLTELKQWMKKTKCLDRHNRPVFNDLPRKRAKYLSLGYEKSDLALLEAYGMNSLSWEDLVSRAEADLESYSSKMKSPKTDAEWHSLAANILQRALNNSSDEYEEKIKALPLLPLSDRSWVSIKDEKVYFPTTTEGFSIPAVLELRLIQANAAAHPERNALFLALGVTFESSTSVRLLVLNYHSNKWPPTLNDSMAMLRFLYLTHPENAPTNIYGKVSVMSSTLSKFEPADSDVYFRDDSDPYGPAALGLKVQFLHQNYLQDPPQTLEDVGRAGPDPSKGWRDWLEQHIGIRTRLRIATKDDSDDEPALTKEILNVAEHQPTKFLGLLHHLWAYEGEELATNEAICKLLGELEVLCEGGIQLPLEDTILPTPKLRELSKRFLESSHDFKFLELETSLPDTIGGWVFLARLNVIIDDELRFYLGMLQAVSEEDVQEPARILRLYAAIQAKCLMTDDISETREFIRDFCSEESFIYIPSQPRTPSKWVRKEQCVLDAPEDMTCLYPLDALYDQAFSDDANVSLPMVKTFLHDTIDIPSCSWACHVAELKHLKAQDCADVARITAQYKRLQKSMTSKADDIETLKGMFAKNGLVFQEPCNADKPAWYSPADCVWSTAAGLRGKVNLRSQYPELKEFFVDLLGVDLLNINMIYDVLLGLDPNSPTDYKEAKTQLLAFSNLLPTASQELMKTMQSKKLLMENFLPVTCLDGGAKLVNAATEFMIIDRQGPVAEFRHQVKALDFDMEEVHDLEAFIEWAGLTGRYLSRMVREMPCLGDGPKVPVSNPLFDIRKKAHELLRVAKFFRSPRYQEGEGKHLYAQLRGARTWETDDISAQLVLEMNEQSYVVPLDKSDMYIAEEGGEGEPASSPPRLTIYIPHNETDQDVCIQHKLPYKLAEWMMTDPATGKMKPMDGRAVRVLTAVLNAKFASLARILEREGVHDVGIFYVVDGVDEEEDVEEDDSDVGVIKSNLGEGVEGDAEGETFEGDDVFDNVEVDAAGDAQEDQVAEELSNVDEDEAAEVFEGDDIFDEDGCPEHSHSAQENGSVNGREDVDTDQSLEGIVASISVLSLEPHTPRSSALSSTPSTPVGRGTIFTPSVAGPEPPLSVPINLSYRSGTPGGNYVTPQTRHFQVSPNWGSRTRGPNTTSSSSPQQYRELLSHMISAGQQLRFPEHTDSNTSPLRGRLPLVKDTTNPLWMFSTWEQGAAGELFILELLNALEPKLPGFCAEVNWTSKLRNQANVHPGYAALTRWEGFSEISDLQYFDYTGALTALLTEKGYLPPAISFSDNGEEAVNPVQPKKYYIEVKCTSQGCEEPFYMGASQYNKMKAICEEENSLYIIFRVFNLYTDKIDVRLFVNPSELERQGLLKFSPEKYSVKATS</sequence>
<dbReference type="Pfam" id="PF25794">
    <property type="entry name" value="SACS"/>
    <property type="match status" value="1"/>
</dbReference>
<proteinExistence type="predicted"/>
<reference evidence="3" key="2">
    <citation type="submission" date="2023-05" db="EMBL/GenBank/DDBJ databases">
        <authorList>
            <consortium name="Lawrence Berkeley National Laboratory"/>
            <person name="Steindorff A."/>
            <person name="Hensen N."/>
            <person name="Bonometti L."/>
            <person name="Westerberg I."/>
            <person name="Brannstrom I.O."/>
            <person name="Guillou S."/>
            <person name="Cros-Aarteil S."/>
            <person name="Calhoun S."/>
            <person name="Haridas S."/>
            <person name="Kuo A."/>
            <person name="Mondo S."/>
            <person name="Pangilinan J."/>
            <person name="Riley R."/>
            <person name="Labutti K."/>
            <person name="Andreopoulos B."/>
            <person name="Lipzen A."/>
            <person name="Chen C."/>
            <person name="Yanf M."/>
            <person name="Daum C."/>
            <person name="Ng V."/>
            <person name="Clum A."/>
            <person name="Ohm R."/>
            <person name="Martin F."/>
            <person name="Silar P."/>
            <person name="Natvig D."/>
            <person name="Lalanne C."/>
            <person name="Gautier V."/>
            <person name="Ament-Velasquez S.L."/>
            <person name="Kruys A."/>
            <person name="Hutchinson M.I."/>
            <person name="Powell A.J."/>
            <person name="Barry K."/>
            <person name="Miller A.N."/>
            <person name="Grigoriev I.V."/>
            <person name="Debuchy R."/>
            <person name="Gladieux P."/>
            <person name="Thoren M.H."/>
            <person name="Johannesson H."/>
        </authorList>
    </citation>
    <scope>NUCLEOTIDE SEQUENCE</scope>
    <source>
        <strain evidence="3">CBS 892.96</strain>
    </source>
</reference>
<evidence type="ECO:0000313" key="4">
    <source>
        <dbReference type="Proteomes" id="UP001302321"/>
    </source>
</evidence>
<feature type="domain" description="Sacsin/Nov" evidence="2">
    <location>
        <begin position="61"/>
        <end position="147"/>
    </location>
</feature>
<reference evidence="3" key="1">
    <citation type="journal article" date="2023" name="Mol. Phylogenet. Evol.">
        <title>Genome-scale phylogeny and comparative genomics of the fungal order Sordariales.</title>
        <authorList>
            <person name="Hensen N."/>
            <person name="Bonometti L."/>
            <person name="Westerberg I."/>
            <person name="Brannstrom I.O."/>
            <person name="Guillou S."/>
            <person name="Cros-Aarteil S."/>
            <person name="Calhoun S."/>
            <person name="Haridas S."/>
            <person name="Kuo A."/>
            <person name="Mondo S."/>
            <person name="Pangilinan J."/>
            <person name="Riley R."/>
            <person name="LaButti K."/>
            <person name="Andreopoulos B."/>
            <person name="Lipzen A."/>
            <person name="Chen C."/>
            <person name="Yan M."/>
            <person name="Daum C."/>
            <person name="Ng V."/>
            <person name="Clum A."/>
            <person name="Steindorff A."/>
            <person name="Ohm R.A."/>
            <person name="Martin F."/>
            <person name="Silar P."/>
            <person name="Natvig D.O."/>
            <person name="Lalanne C."/>
            <person name="Gautier V."/>
            <person name="Ament-Velasquez S.L."/>
            <person name="Kruys A."/>
            <person name="Hutchinson M.I."/>
            <person name="Powell A.J."/>
            <person name="Barry K."/>
            <person name="Miller A.N."/>
            <person name="Grigoriev I.V."/>
            <person name="Debuchy R."/>
            <person name="Gladieux P."/>
            <person name="Hiltunen Thoren M."/>
            <person name="Johannesson H."/>
        </authorList>
    </citation>
    <scope>NUCLEOTIDE SEQUENCE</scope>
    <source>
        <strain evidence="3">CBS 892.96</strain>
    </source>
</reference>
<feature type="region of interest" description="Disordered" evidence="1">
    <location>
        <begin position="1566"/>
        <end position="1586"/>
    </location>
</feature>
<gene>
    <name evidence="3" type="ORF">QBC36DRAFT_327734</name>
</gene>
<dbReference type="PANTHER" id="PTHR32387:SF0">
    <property type="entry name" value="PROTEIN NO VEIN"/>
    <property type="match status" value="1"/>
</dbReference>
<evidence type="ECO:0000313" key="3">
    <source>
        <dbReference type="EMBL" id="KAK4177154.1"/>
    </source>
</evidence>
<dbReference type="Gene3D" id="3.30.565.10">
    <property type="entry name" value="Histidine kinase-like ATPase, C-terminal domain"/>
    <property type="match status" value="1"/>
</dbReference>
<dbReference type="EMBL" id="MU866174">
    <property type="protein sequence ID" value="KAK4177154.1"/>
    <property type="molecule type" value="Genomic_DNA"/>
</dbReference>
<dbReference type="Proteomes" id="UP001302321">
    <property type="component" value="Unassembled WGS sequence"/>
</dbReference>
<evidence type="ECO:0000256" key="1">
    <source>
        <dbReference type="SAM" id="MobiDB-lite"/>
    </source>
</evidence>
<evidence type="ECO:0000259" key="2">
    <source>
        <dbReference type="Pfam" id="PF25794"/>
    </source>
</evidence>
<dbReference type="SUPFAM" id="SSF55874">
    <property type="entry name" value="ATPase domain of HSP90 chaperone/DNA topoisomerase II/histidine kinase"/>
    <property type="match status" value="1"/>
</dbReference>